<keyword evidence="1" id="KW-0812">Transmembrane</keyword>
<reference evidence="2 3" key="1">
    <citation type="submission" date="2018-10" db="EMBL/GenBank/DDBJ databases">
        <title>Draft genome of Cortibacter populi DSM10536.</title>
        <authorList>
            <person name="Bernier A.-M."/>
            <person name="Bernard K."/>
        </authorList>
    </citation>
    <scope>NUCLEOTIDE SEQUENCE [LARGE SCALE GENOMIC DNA]</scope>
    <source>
        <strain evidence="2 3">DSM 105136</strain>
    </source>
</reference>
<comment type="caution">
    <text evidence="2">The sequence shown here is derived from an EMBL/GenBank/DDBJ whole genome shotgun (WGS) entry which is preliminary data.</text>
</comment>
<dbReference type="Proteomes" id="UP000278006">
    <property type="component" value="Unassembled WGS sequence"/>
</dbReference>
<accession>A0A3M6QV07</accession>
<dbReference type="EMBL" id="RDQO01000002">
    <property type="protein sequence ID" value="RMX06854.1"/>
    <property type="molecule type" value="Genomic_DNA"/>
</dbReference>
<organism evidence="2 3">
    <name type="scientific">Corticibacter populi</name>
    <dbReference type="NCBI Taxonomy" id="1550736"/>
    <lineage>
        <taxon>Bacteria</taxon>
        <taxon>Pseudomonadati</taxon>
        <taxon>Pseudomonadota</taxon>
        <taxon>Betaproteobacteria</taxon>
        <taxon>Burkholderiales</taxon>
        <taxon>Comamonadaceae</taxon>
        <taxon>Corticibacter</taxon>
    </lineage>
</organism>
<keyword evidence="3" id="KW-1185">Reference proteome</keyword>
<keyword evidence="1" id="KW-1133">Transmembrane helix</keyword>
<protein>
    <recommendedName>
        <fullName evidence="4">Pilus assembly protein</fullName>
    </recommendedName>
</protein>
<dbReference type="RefSeq" id="WP_122228846.1">
    <property type="nucleotide sequence ID" value="NZ_RDQO01000002.1"/>
</dbReference>
<sequence length="178" mass="19601">MAEYTTHRQTRPRQRGVLSVEAAYVLPVVIAAAMIFMELGNVGLTINMGASAFERAMQQFRQDGVLALQDGSADMEALLRERMASASHGYLAEDNIITIDVQTYTNLDALGDGTASQEDADGNTATGGDTDVPAWRVSVEIRKSFITPLPRLLGVDNNAFRYRYQQVLAYLPQQERAE</sequence>
<dbReference type="OrthoDB" id="6555416at2"/>
<evidence type="ECO:0008006" key="4">
    <source>
        <dbReference type="Google" id="ProtNLM"/>
    </source>
</evidence>
<feature type="transmembrane region" description="Helical" evidence="1">
    <location>
        <begin position="16"/>
        <end position="37"/>
    </location>
</feature>
<evidence type="ECO:0000256" key="1">
    <source>
        <dbReference type="SAM" id="Phobius"/>
    </source>
</evidence>
<name>A0A3M6QV07_9BURK</name>
<proteinExistence type="predicted"/>
<evidence type="ECO:0000313" key="2">
    <source>
        <dbReference type="EMBL" id="RMX06854.1"/>
    </source>
</evidence>
<gene>
    <name evidence="2" type="ORF">D8I35_10205</name>
</gene>
<dbReference type="AlphaFoldDB" id="A0A3M6QV07"/>
<evidence type="ECO:0000313" key="3">
    <source>
        <dbReference type="Proteomes" id="UP000278006"/>
    </source>
</evidence>
<keyword evidence="1" id="KW-0472">Membrane</keyword>